<dbReference type="RefSeq" id="WP_221289767.1">
    <property type="nucleotide sequence ID" value="NZ_AP024597.1"/>
</dbReference>
<dbReference type="EMBL" id="AP024597">
    <property type="protein sequence ID" value="BCU69762.1"/>
    <property type="molecule type" value="Genomic_DNA"/>
</dbReference>
<dbReference type="Proteomes" id="UP000825123">
    <property type="component" value="Chromosome"/>
</dbReference>
<dbReference type="AlphaFoldDB" id="A0A8D5U5R1"/>
<organism evidence="1 2">
    <name type="scientific">Stygiolobus caldivivus</name>
    <dbReference type="NCBI Taxonomy" id="2824673"/>
    <lineage>
        <taxon>Archaea</taxon>
        <taxon>Thermoproteota</taxon>
        <taxon>Thermoprotei</taxon>
        <taxon>Sulfolobales</taxon>
        <taxon>Sulfolobaceae</taxon>
        <taxon>Stygiolobus</taxon>
    </lineage>
</organism>
<dbReference type="GeneID" id="66162802"/>
<reference evidence="1 2" key="1">
    <citation type="submission" date="2021-04" db="EMBL/GenBank/DDBJ databases">
        <title>Complete genome sequence of Stygiolobus sp. KN-1.</title>
        <authorList>
            <person name="Nakamura K."/>
            <person name="Sakai H."/>
            <person name="Kurosawa N."/>
        </authorList>
    </citation>
    <scope>NUCLEOTIDE SEQUENCE [LARGE SCALE GENOMIC DNA]</scope>
    <source>
        <strain evidence="1 2">KN-1</strain>
    </source>
</reference>
<keyword evidence="2" id="KW-1185">Reference proteome</keyword>
<accession>A0A8D5U5R1</accession>
<proteinExistence type="predicted"/>
<evidence type="ECO:0000313" key="1">
    <source>
        <dbReference type="EMBL" id="BCU69762.1"/>
    </source>
</evidence>
<protein>
    <submittedName>
        <fullName evidence="1">Uncharacterized protein</fullName>
    </submittedName>
</protein>
<dbReference type="KEGG" id="csty:KN1_10590"/>
<evidence type="ECO:0000313" key="2">
    <source>
        <dbReference type="Proteomes" id="UP000825123"/>
    </source>
</evidence>
<gene>
    <name evidence="1" type="ORF">KN1_10590</name>
</gene>
<sequence length="178" mass="20249">MQESLVNLLEKYLGKGREEVTREIGEYFRGEVEKINALVRGRGVNEGLIGDLLVLFRGKYERLINVNRVVKLIAERCCDEIVNELKEGRCANFIQVVSGIRSKAWVEGTKEVVSRALTVNENYVTEINNTLKSIYDLASGWVHGKTESKDVIIQNLNTIIDDLYFLLYIEFKLSSGTM</sequence>
<name>A0A8D5U5R1_9CREN</name>